<name>A0ABV9R0D1_9MICO</name>
<sequence>MVTSPAVAADGPFNINGVVPDTNAGIAEITDPYGNVKELGPLNSNTTKIGVIHNDALPTLDLTNPNAQVDLRRAWLGVEQDTSTQHFWLYFAWERDKNTGSGFIAYEFMQNPAPDGCDYDNATDAELIADCNPWANRTDGDFMILWDQQGGSKDLYLRTWSGTAPNLTLSAPTLLNATVSQAAYSSDGFRGEAAVDLTATIFGGTNGCLSFANTIPSTVTGNSDTADYKDTILAQTPPISNCGSVTIRKETVPDEDPNTTLFGFDRTFTDEDDANPPDLTFDLTDDDSATWSGVPFGTGYVVDESTVPAGWALDSIDCSDSTGYDPGDIVTDVSAGTVTFDLAAGQSVDCTYTNETGGTVIIRKATDPSPDPSESSFGFSTVLDRLNGPDDPAPSLKDGENATYDDVLLGTGYTITEDTLPTGWALEDINCDASTNVDPDIDLATGTVTFDIDDADDILDCTYGNQTGGQVIVRKVTQPSPDGTDTSFDYSTSLSTLGGDVDPTFSLKDGESQSYDNVLFGSGLTVTEGTLPTGWELVDVDCSASSGVTPSVNGAVVTFTIDDADDLVDCTYTNRASGGIVIEKITDSGTGSFDFTSNTLSPSPFTLTTTAAGAAGKDSTTFSDLDPGTYDVTETVPDYWNLVSATCDDGSTVDAIGLSPGEIVTCTFHDDREVGAIEITKLRKHAADGLGESHPHAGVDFVITGGELPAEGVTVTTDETGVACATGLLVSGLAGLYTITEVVPDGYAEIGTQTANVTEAADCASANAGAVKEFVNTPLTKIVVSVDSLVPGGTFSSIECYPTADGPDAEEDVSLADALDDSTVTLNDLEPGAFTCDFVVDP</sequence>
<accession>A0ABV9R0D1</accession>
<feature type="domain" description="SpaA-like prealbumin fold" evidence="2">
    <location>
        <begin position="472"/>
        <end position="575"/>
    </location>
</feature>
<dbReference type="EMBL" id="JBHSJC010000001">
    <property type="protein sequence ID" value="MFC4827303.1"/>
    <property type="molecule type" value="Genomic_DNA"/>
</dbReference>
<evidence type="ECO:0000259" key="2">
    <source>
        <dbReference type="Pfam" id="PF24514"/>
    </source>
</evidence>
<dbReference type="Proteomes" id="UP001595960">
    <property type="component" value="Unassembled WGS sequence"/>
</dbReference>
<feature type="domain" description="SpaA-like prealbumin fold" evidence="2">
    <location>
        <begin position="580"/>
        <end position="668"/>
    </location>
</feature>
<reference evidence="4" key="1">
    <citation type="journal article" date="2019" name="Int. J. Syst. Evol. Microbiol.">
        <title>The Global Catalogue of Microorganisms (GCM) 10K type strain sequencing project: providing services to taxonomists for standard genome sequencing and annotation.</title>
        <authorList>
            <consortium name="The Broad Institute Genomics Platform"/>
            <consortium name="The Broad Institute Genome Sequencing Center for Infectious Disease"/>
            <person name="Wu L."/>
            <person name="Ma J."/>
        </authorList>
    </citation>
    <scope>NUCLEOTIDE SEQUENCE [LARGE SCALE GENOMIC DNA]</scope>
    <source>
        <strain evidence="4">CGMCC 1.12192</strain>
    </source>
</reference>
<protein>
    <submittedName>
        <fullName evidence="3">DUF5979 domain-containing protein</fullName>
    </submittedName>
</protein>
<dbReference type="InterPro" id="IPR055371">
    <property type="entry name" value="SpaA_PFL_dom_4"/>
</dbReference>
<keyword evidence="4" id="KW-1185">Reference proteome</keyword>
<feature type="domain" description="SpaA-like prealbumin fold" evidence="2">
    <location>
        <begin position="245"/>
        <end position="355"/>
    </location>
</feature>
<proteinExistence type="predicted"/>
<evidence type="ECO:0000313" key="4">
    <source>
        <dbReference type="Proteomes" id="UP001595960"/>
    </source>
</evidence>
<gene>
    <name evidence="3" type="ORF">ACFPER_00770</name>
</gene>
<feature type="region of interest" description="Disordered" evidence="1">
    <location>
        <begin position="364"/>
        <end position="400"/>
    </location>
</feature>
<comment type="caution">
    <text evidence="3">The sequence shown here is derived from an EMBL/GenBank/DDBJ whole genome shotgun (WGS) entry which is preliminary data.</text>
</comment>
<evidence type="ECO:0000256" key="1">
    <source>
        <dbReference type="SAM" id="MobiDB-lite"/>
    </source>
</evidence>
<organism evidence="3 4">
    <name type="scientific">Agromyces aurantiacus</name>
    <dbReference type="NCBI Taxonomy" id="165814"/>
    <lineage>
        <taxon>Bacteria</taxon>
        <taxon>Bacillati</taxon>
        <taxon>Actinomycetota</taxon>
        <taxon>Actinomycetes</taxon>
        <taxon>Micrococcales</taxon>
        <taxon>Microbacteriaceae</taxon>
        <taxon>Agromyces</taxon>
    </lineage>
</organism>
<evidence type="ECO:0000313" key="3">
    <source>
        <dbReference type="EMBL" id="MFC4827303.1"/>
    </source>
</evidence>
<feature type="domain" description="SpaA-like prealbumin fold" evidence="2">
    <location>
        <begin position="376"/>
        <end position="466"/>
    </location>
</feature>
<dbReference type="RefSeq" id="WP_239562814.1">
    <property type="nucleotide sequence ID" value="NZ_JAFBBW010000001.1"/>
</dbReference>
<dbReference type="Pfam" id="PF24514">
    <property type="entry name" value="SpaA_4"/>
    <property type="match status" value="4"/>
</dbReference>